<dbReference type="EMBL" id="BART01015857">
    <property type="protein sequence ID" value="GAG75423.1"/>
    <property type="molecule type" value="Genomic_DNA"/>
</dbReference>
<feature type="region of interest" description="Disordered" evidence="1">
    <location>
        <begin position="1"/>
        <end position="30"/>
    </location>
</feature>
<proteinExistence type="predicted"/>
<gene>
    <name evidence="2" type="ORF">S01H4_30679</name>
</gene>
<organism evidence="2">
    <name type="scientific">marine sediment metagenome</name>
    <dbReference type="NCBI Taxonomy" id="412755"/>
    <lineage>
        <taxon>unclassified sequences</taxon>
        <taxon>metagenomes</taxon>
        <taxon>ecological metagenomes</taxon>
    </lineage>
</organism>
<evidence type="ECO:0000313" key="2">
    <source>
        <dbReference type="EMBL" id="GAG75423.1"/>
    </source>
</evidence>
<sequence length="91" mass="10392">MGRGIMRHDSPAQKLWGESKERIEMSREPTTATHYPLNVTSDYFIGHEDTRLQIPEAKVTVDGCPPELFPLLQELREIKTLLQKLTSNQGD</sequence>
<accession>X1AT27</accession>
<evidence type="ECO:0000256" key="1">
    <source>
        <dbReference type="SAM" id="MobiDB-lite"/>
    </source>
</evidence>
<dbReference type="AlphaFoldDB" id="X1AT27"/>
<comment type="caution">
    <text evidence="2">The sequence shown here is derived from an EMBL/GenBank/DDBJ whole genome shotgun (WGS) entry which is preliminary data.</text>
</comment>
<feature type="compositionally biased region" description="Basic and acidic residues" evidence="1">
    <location>
        <begin position="1"/>
        <end position="27"/>
    </location>
</feature>
<name>X1AT27_9ZZZZ</name>
<protein>
    <submittedName>
        <fullName evidence="2">Uncharacterized protein</fullName>
    </submittedName>
</protein>
<reference evidence="2" key="1">
    <citation type="journal article" date="2014" name="Front. Microbiol.">
        <title>High frequency of phylogenetically diverse reductive dehalogenase-homologous genes in deep subseafloor sedimentary metagenomes.</title>
        <authorList>
            <person name="Kawai M."/>
            <person name="Futagami T."/>
            <person name="Toyoda A."/>
            <person name="Takaki Y."/>
            <person name="Nishi S."/>
            <person name="Hori S."/>
            <person name="Arai W."/>
            <person name="Tsubouchi T."/>
            <person name="Morono Y."/>
            <person name="Uchiyama I."/>
            <person name="Ito T."/>
            <person name="Fujiyama A."/>
            <person name="Inagaki F."/>
            <person name="Takami H."/>
        </authorList>
    </citation>
    <scope>NUCLEOTIDE SEQUENCE</scope>
    <source>
        <strain evidence="2">Expedition CK06-06</strain>
    </source>
</reference>